<evidence type="ECO:0000256" key="3">
    <source>
        <dbReference type="ARBA" id="ARBA00022516"/>
    </source>
</evidence>
<dbReference type="GO" id="GO:0045300">
    <property type="term" value="F:stearoyl-[ACP] desaturase activity"/>
    <property type="evidence" value="ECO:0007669"/>
    <property type="project" value="InterPro"/>
</dbReference>
<gene>
    <name evidence="11" type="ORF">DM860_005594</name>
</gene>
<evidence type="ECO:0000256" key="6">
    <source>
        <dbReference type="ARBA" id="ARBA00022946"/>
    </source>
</evidence>
<comment type="cofactor">
    <cofactor evidence="1">
        <name>Fe(2+)</name>
        <dbReference type="ChEBI" id="CHEBI:29033"/>
    </cofactor>
</comment>
<dbReference type="Gene3D" id="1.10.620.20">
    <property type="entry name" value="Ribonucleotide Reductase, subunit A"/>
    <property type="match status" value="1"/>
</dbReference>
<dbReference type="GO" id="GO:0009570">
    <property type="term" value="C:chloroplast stroma"/>
    <property type="evidence" value="ECO:0007669"/>
    <property type="project" value="TreeGrafter"/>
</dbReference>
<evidence type="ECO:0000256" key="10">
    <source>
        <dbReference type="ARBA" id="ARBA00023160"/>
    </source>
</evidence>
<protein>
    <recommendedName>
        <fullName evidence="13">Acyl-[acyl-carrier-protein] desaturase</fullName>
    </recommendedName>
</protein>
<accession>A0A328DSB6</accession>
<keyword evidence="5" id="KW-0276">Fatty acid metabolism</keyword>
<dbReference type="Pfam" id="PF03405">
    <property type="entry name" value="FA_desaturase_2"/>
    <property type="match status" value="1"/>
</dbReference>
<keyword evidence="8" id="KW-0408">Iron</keyword>
<dbReference type="AlphaFoldDB" id="A0A328DSB6"/>
<evidence type="ECO:0000256" key="8">
    <source>
        <dbReference type="ARBA" id="ARBA00023004"/>
    </source>
</evidence>
<reference evidence="11 12" key="1">
    <citation type="submission" date="2018-06" db="EMBL/GenBank/DDBJ databases">
        <title>The Genome of Cuscuta australis (Dodder) Provides Insight into the Evolution of Plant Parasitism.</title>
        <authorList>
            <person name="Liu H."/>
        </authorList>
    </citation>
    <scope>NUCLEOTIDE SEQUENCE [LARGE SCALE GENOMIC DNA]</scope>
    <source>
        <strain evidence="12">cv. Yunnan</strain>
        <tissue evidence="11">Vines</tissue>
    </source>
</reference>
<keyword evidence="12" id="KW-1185">Reference proteome</keyword>
<dbReference type="Proteomes" id="UP000249390">
    <property type="component" value="Unassembled WGS sequence"/>
</dbReference>
<proteinExistence type="inferred from homology"/>
<evidence type="ECO:0000256" key="2">
    <source>
        <dbReference type="ARBA" id="ARBA00008749"/>
    </source>
</evidence>
<keyword evidence="7" id="KW-0560">Oxidoreductase</keyword>
<evidence type="ECO:0000256" key="7">
    <source>
        <dbReference type="ARBA" id="ARBA00023002"/>
    </source>
</evidence>
<dbReference type="GO" id="GO:0006633">
    <property type="term" value="P:fatty acid biosynthetic process"/>
    <property type="evidence" value="ECO:0007669"/>
    <property type="project" value="UniProtKB-KW"/>
</dbReference>
<comment type="caution">
    <text evidence="11">The sequence shown here is derived from an EMBL/GenBank/DDBJ whole genome shotgun (WGS) entry which is preliminary data.</text>
</comment>
<evidence type="ECO:0000313" key="12">
    <source>
        <dbReference type="Proteomes" id="UP000249390"/>
    </source>
</evidence>
<evidence type="ECO:0008006" key="13">
    <source>
        <dbReference type="Google" id="ProtNLM"/>
    </source>
</evidence>
<evidence type="ECO:0000256" key="1">
    <source>
        <dbReference type="ARBA" id="ARBA00001954"/>
    </source>
</evidence>
<keyword evidence="3" id="KW-0444">Lipid biosynthesis</keyword>
<dbReference type="PANTHER" id="PTHR31155:SF31">
    <property type="entry name" value="STEAROYL-[ACYL-CARRIER-PROTEIN] 9-DESATURASE 6, CHLOROPLASTIC"/>
    <property type="match status" value="1"/>
</dbReference>
<dbReference type="SUPFAM" id="SSF47240">
    <property type="entry name" value="Ferritin-like"/>
    <property type="match status" value="1"/>
</dbReference>
<comment type="similarity">
    <text evidence="2">Belongs to the fatty acid desaturase type 2 family.</text>
</comment>
<evidence type="ECO:0000256" key="5">
    <source>
        <dbReference type="ARBA" id="ARBA00022832"/>
    </source>
</evidence>
<organism evidence="11 12">
    <name type="scientific">Cuscuta australis</name>
    <dbReference type="NCBI Taxonomy" id="267555"/>
    <lineage>
        <taxon>Eukaryota</taxon>
        <taxon>Viridiplantae</taxon>
        <taxon>Streptophyta</taxon>
        <taxon>Embryophyta</taxon>
        <taxon>Tracheophyta</taxon>
        <taxon>Spermatophyta</taxon>
        <taxon>Magnoliopsida</taxon>
        <taxon>eudicotyledons</taxon>
        <taxon>Gunneridae</taxon>
        <taxon>Pentapetalae</taxon>
        <taxon>asterids</taxon>
        <taxon>lamiids</taxon>
        <taxon>Solanales</taxon>
        <taxon>Convolvulaceae</taxon>
        <taxon>Cuscuteae</taxon>
        <taxon>Cuscuta</taxon>
        <taxon>Cuscuta subgen. Grammica</taxon>
        <taxon>Cuscuta sect. Cleistogrammica</taxon>
    </lineage>
</organism>
<name>A0A328DSB6_9ASTE</name>
<evidence type="ECO:0000313" key="11">
    <source>
        <dbReference type="EMBL" id="RAL48170.1"/>
    </source>
</evidence>
<keyword evidence="9" id="KW-0443">Lipid metabolism</keyword>
<sequence>MVAIADMMRKKTDGRDPNLFEHFSSVTQSLGVYTAHDYADILEFLIGRWKLAALERGLSGEGRDAQEYVCGLPPRIRKLQERAEERAKKLGPRPAKFSWIFDREVVIV</sequence>
<dbReference type="InterPro" id="IPR009078">
    <property type="entry name" value="Ferritin-like_SF"/>
</dbReference>
<keyword evidence="6" id="KW-0809">Transit peptide</keyword>
<keyword evidence="10" id="KW-0275">Fatty acid biosynthesis</keyword>
<dbReference type="GO" id="GO:0046872">
    <property type="term" value="F:metal ion binding"/>
    <property type="evidence" value="ECO:0007669"/>
    <property type="project" value="UniProtKB-KW"/>
</dbReference>
<dbReference type="PANTHER" id="PTHR31155">
    <property type="entry name" value="ACYL- ACYL-CARRIER-PROTEIN DESATURASE-RELATED"/>
    <property type="match status" value="1"/>
</dbReference>
<dbReference type="InterPro" id="IPR005067">
    <property type="entry name" value="Fatty_acid_desaturase-2"/>
</dbReference>
<keyword evidence="4" id="KW-0479">Metal-binding</keyword>
<evidence type="ECO:0000256" key="4">
    <source>
        <dbReference type="ARBA" id="ARBA00022723"/>
    </source>
</evidence>
<dbReference type="EMBL" id="NQVE01000098">
    <property type="protein sequence ID" value="RAL48170.1"/>
    <property type="molecule type" value="Genomic_DNA"/>
</dbReference>
<evidence type="ECO:0000256" key="9">
    <source>
        <dbReference type="ARBA" id="ARBA00023098"/>
    </source>
</evidence>
<dbReference type="InterPro" id="IPR012348">
    <property type="entry name" value="RNR-like"/>
</dbReference>